<proteinExistence type="predicted"/>
<protein>
    <submittedName>
        <fullName evidence="2">Uncharacterized protein</fullName>
    </submittedName>
</protein>
<dbReference type="AlphaFoldDB" id="A0A843V9H5"/>
<keyword evidence="3" id="KW-1185">Reference proteome</keyword>
<reference evidence="2" key="1">
    <citation type="submission" date="2017-07" db="EMBL/GenBank/DDBJ databases">
        <title>Taro Niue Genome Assembly and Annotation.</title>
        <authorList>
            <person name="Atibalentja N."/>
            <person name="Keating K."/>
            <person name="Fields C.J."/>
        </authorList>
    </citation>
    <scope>NUCLEOTIDE SEQUENCE</scope>
    <source>
        <strain evidence="2">Niue_2</strain>
        <tissue evidence="2">Leaf</tissue>
    </source>
</reference>
<gene>
    <name evidence="2" type="ORF">Taro_025169</name>
</gene>
<sequence length="189" mass="20044">MSGAKRRASTADCRAPGTDRRALGVDCQIADCRALATGQSDAGSQPMSVTPTVRYQYSSRRRREAGADPIIGEDDFQCPREFPASNVVVVDVDVQIHERSVAGRQRTLLLRQRRLSLHAVVVPAVAQLGQHCLRVGVAPHPLLEQLGRALVAATVGVIARRRALAAPAGVGGGGDGQTAEAVQEVAPRR</sequence>
<comment type="caution">
    <text evidence="2">The sequence shown here is derived from an EMBL/GenBank/DDBJ whole genome shotgun (WGS) entry which is preliminary data.</text>
</comment>
<dbReference type="EMBL" id="NMUH01001457">
    <property type="protein sequence ID" value="MQL92545.1"/>
    <property type="molecule type" value="Genomic_DNA"/>
</dbReference>
<evidence type="ECO:0000313" key="3">
    <source>
        <dbReference type="Proteomes" id="UP000652761"/>
    </source>
</evidence>
<evidence type="ECO:0000313" key="2">
    <source>
        <dbReference type="EMBL" id="MQL92545.1"/>
    </source>
</evidence>
<organism evidence="2 3">
    <name type="scientific">Colocasia esculenta</name>
    <name type="common">Wild taro</name>
    <name type="synonym">Arum esculentum</name>
    <dbReference type="NCBI Taxonomy" id="4460"/>
    <lineage>
        <taxon>Eukaryota</taxon>
        <taxon>Viridiplantae</taxon>
        <taxon>Streptophyta</taxon>
        <taxon>Embryophyta</taxon>
        <taxon>Tracheophyta</taxon>
        <taxon>Spermatophyta</taxon>
        <taxon>Magnoliopsida</taxon>
        <taxon>Liliopsida</taxon>
        <taxon>Araceae</taxon>
        <taxon>Aroideae</taxon>
        <taxon>Colocasieae</taxon>
        <taxon>Colocasia</taxon>
    </lineage>
</organism>
<feature type="region of interest" description="Disordered" evidence="1">
    <location>
        <begin position="169"/>
        <end position="189"/>
    </location>
</feature>
<dbReference type="Proteomes" id="UP000652761">
    <property type="component" value="Unassembled WGS sequence"/>
</dbReference>
<accession>A0A843V9H5</accession>
<evidence type="ECO:0000256" key="1">
    <source>
        <dbReference type="SAM" id="MobiDB-lite"/>
    </source>
</evidence>
<name>A0A843V9H5_COLES</name>